<sequence>MAIEEVHPMSLRPKPTSWLESLPTEVLQSICAHFCRHCRGDVLITLKNHPWTYETTSDGNIIVANAEPAQDLCALSRVSRRLRDVAQPVLYHEFPNFEHRERRLEPFLIAVASRPDLARAVKVMAWNSNLANHLDIVRARKGYHQGLKALGIDANQLWRERRDDRLQLKHHKALHTFIFGDRYNDPRSYNSHLWRAACAEILILLLALLPNLTTFIADGDCDMFFSPSALRVYGVNSIKLRQLLATHLPHVILDVAPDLEHLVIGHFNPRNIYSPISSKILGVIG</sequence>
<evidence type="ECO:0000313" key="1">
    <source>
        <dbReference type="EMBL" id="CVL03745.1"/>
    </source>
</evidence>
<accession>A0A1L7U708</accession>
<dbReference type="EMBL" id="FCQH01000014">
    <property type="protein sequence ID" value="CVL03745.1"/>
    <property type="molecule type" value="Genomic_DNA"/>
</dbReference>
<keyword evidence="2" id="KW-1185">Reference proteome</keyword>
<comment type="caution">
    <text evidence="1">The sequence shown here is derived from an EMBL/GenBank/DDBJ whole genome shotgun (WGS) entry which is preliminary data.</text>
</comment>
<gene>
    <name evidence="1" type="ORF">FMAN_15021</name>
</gene>
<protein>
    <submittedName>
        <fullName evidence="1">Uncharacterized protein</fullName>
    </submittedName>
</protein>
<dbReference type="AlphaFoldDB" id="A0A1L7U708"/>
<dbReference type="Proteomes" id="UP000184255">
    <property type="component" value="Unassembled WGS sequence"/>
</dbReference>
<dbReference type="RefSeq" id="XP_041688310.1">
    <property type="nucleotide sequence ID" value="XM_041822651.1"/>
</dbReference>
<evidence type="ECO:0000313" key="2">
    <source>
        <dbReference type="Proteomes" id="UP000184255"/>
    </source>
</evidence>
<reference evidence="2" key="1">
    <citation type="journal article" date="2016" name="Genome Biol. Evol.">
        <title>Comparative 'omics' of the Fusarium fujikuroi species complex highlights differences in genetic potential and metabolite synthesis.</title>
        <authorList>
            <person name="Niehaus E.-M."/>
            <person name="Muensterkoetter M."/>
            <person name="Proctor R.H."/>
            <person name="Brown D.W."/>
            <person name="Sharon A."/>
            <person name="Idan Y."/>
            <person name="Oren-Young L."/>
            <person name="Sieber C.M."/>
            <person name="Novak O."/>
            <person name="Pencik A."/>
            <person name="Tarkowska D."/>
            <person name="Hromadova K."/>
            <person name="Freeman S."/>
            <person name="Maymon M."/>
            <person name="Elazar M."/>
            <person name="Youssef S.A."/>
            <person name="El-Shabrawy E.S.M."/>
            <person name="Shalaby A.B.A."/>
            <person name="Houterman P."/>
            <person name="Brock N.L."/>
            <person name="Burkhardt I."/>
            <person name="Tsavkelova E.A."/>
            <person name="Dickschat J.S."/>
            <person name="Galuszka P."/>
            <person name="Gueldener U."/>
            <person name="Tudzynski B."/>
        </authorList>
    </citation>
    <scope>NUCLEOTIDE SEQUENCE [LARGE SCALE GENOMIC DNA]</scope>
    <source>
        <strain evidence="2">MRC7560</strain>
    </source>
</reference>
<dbReference type="GeneID" id="65094264"/>
<name>A0A1L7U708_FUSMA</name>
<proteinExistence type="predicted"/>
<dbReference type="VEuPathDB" id="FungiDB:FMAN_15021"/>
<organism evidence="1 2">
    <name type="scientific">Fusarium mangiferae</name>
    <name type="common">Mango malformation disease fungus</name>
    <dbReference type="NCBI Taxonomy" id="192010"/>
    <lineage>
        <taxon>Eukaryota</taxon>
        <taxon>Fungi</taxon>
        <taxon>Dikarya</taxon>
        <taxon>Ascomycota</taxon>
        <taxon>Pezizomycotina</taxon>
        <taxon>Sordariomycetes</taxon>
        <taxon>Hypocreomycetidae</taxon>
        <taxon>Hypocreales</taxon>
        <taxon>Nectriaceae</taxon>
        <taxon>Fusarium</taxon>
        <taxon>Fusarium fujikuroi species complex</taxon>
    </lineage>
</organism>